<feature type="transmembrane region" description="Helical" evidence="1">
    <location>
        <begin position="24"/>
        <end position="46"/>
    </location>
</feature>
<keyword evidence="3" id="KW-1185">Reference proteome</keyword>
<feature type="transmembrane region" description="Helical" evidence="1">
    <location>
        <begin position="119"/>
        <end position="143"/>
    </location>
</feature>
<evidence type="ECO:0000313" key="3">
    <source>
        <dbReference type="Proteomes" id="UP001215280"/>
    </source>
</evidence>
<dbReference type="EMBL" id="JARJLG010000078">
    <property type="protein sequence ID" value="KAJ7751498.1"/>
    <property type="molecule type" value="Genomic_DNA"/>
</dbReference>
<keyword evidence="1" id="KW-0472">Membrane</keyword>
<dbReference type="AlphaFoldDB" id="A0AAD7N9K8"/>
<sequence>MILRTLGYGLFSSLRVLALSNRNWYLAILVFLLCLPSAIMPSYVYAHQDAPAVDVFGCELAYFASPTLHDRRKYSYARIIADILSEAIVITVTVFRTFELRHSEVPIDGKSRPGVAFLLLRDGTIYFVALLVLSLADMLVLIFDHVPEFATRYDYWVVPYYTPVFRTILICRFLLMLRAIYYDEDADAGNTDMDHSIQFASRVIGRMGAPVDTSRFDDNDFEDEDVVYSQDPLRAGLEIMSGSDAARPEADDKQIALQELSPVVKIGPSTRFSSSRVEGTAV</sequence>
<protein>
    <submittedName>
        <fullName evidence="2">Uncharacterized protein</fullName>
    </submittedName>
</protein>
<reference evidence="2" key="1">
    <citation type="submission" date="2023-03" db="EMBL/GenBank/DDBJ databases">
        <title>Massive genome expansion in bonnet fungi (Mycena s.s.) driven by repeated elements and novel gene families across ecological guilds.</title>
        <authorList>
            <consortium name="Lawrence Berkeley National Laboratory"/>
            <person name="Harder C.B."/>
            <person name="Miyauchi S."/>
            <person name="Viragh M."/>
            <person name="Kuo A."/>
            <person name="Thoen E."/>
            <person name="Andreopoulos B."/>
            <person name="Lu D."/>
            <person name="Skrede I."/>
            <person name="Drula E."/>
            <person name="Henrissat B."/>
            <person name="Morin E."/>
            <person name="Kohler A."/>
            <person name="Barry K."/>
            <person name="LaButti K."/>
            <person name="Morin E."/>
            <person name="Salamov A."/>
            <person name="Lipzen A."/>
            <person name="Mereny Z."/>
            <person name="Hegedus B."/>
            <person name="Baldrian P."/>
            <person name="Stursova M."/>
            <person name="Weitz H."/>
            <person name="Taylor A."/>
            <person name="Grigoriev I.V."/>
            <person name="Nagy L.G."/>
            <person name="Martin F."/>
            <person name="Kauserud H."/>
        </authorList>
    </citation>
    <scope>NUCLEOTIDE SEQUENCE</scope>
    <source>
        <strain evidence="2">CBHHK188m</strain>
    </source>
</reference>
<comment type="caution">
    <text evidence="2">The sequence shown here is derived from an EMBL/GenBank/DDBJ whole genome shotgun (WGS) entry which is preliminary data.</text>
</comment>
<keyword evidence="1" id="KW-0812">Transmembrane</keyword>
<gene>
    <name evidence="2" type="ORF">DFH07DRAFT_960909</name>
</gene>
<proteinExistence type="predicted"/>
<feature type="transmembrane region" description="Helical" evidence="1">
    <location>
        <begin position="155"/>
        <end position="175"/>
    </location>
</feature>
<feature type="transmembrane region" description="Helical" evidence="1">
    <location>
        <begin position="76"/>
        <end position="98"/>
    </location>
</feature>
<keyword evidence="1" id="KW-1133">Transmembrane helix</keyword>
<evidence type="ECO:0000256" key="1">
    <source>
        <dbReference type="SAM" id="Phobius"/>
    </source>
</evidence>
<organism evidence="2 3">
    <name type="scientific">Mycena maculata</name>
    <dbReference type="NCBI Taxonomy" id="230809"/>
    <lineage>
        <taxon>Eukaryota</taxon>
        <taxon>Fungi</taxon>
        <taxon>Dikarya</taxon>
        <taxon>Basidiomycota</taxon>
        <taxon>Agaricomycotina</taxon>
        <taxon>Agaricomycetes</taxon>
        <taxon>Agaricomycetidae</taxon>
        <taxon>Agaricales</taxon>
        <taxon>Marasmiineae</taxon>
        <taxon>Mycenaceae</taxon>
        <taxon>Mycena</taxon>
    </lineage>
</organism>
<dbReference type="Proteomes" id="UP001215280">
    <property type="component" value="Unassembled WGS sequence"/>
</dbReference>
<accession>A0AAD7N9K8</accession>
<evidence type="ECO:0000313" key="2">
    <source>
        <dbReference type="EMBL" id="KAJ7751498.1"/>
    </source>
</evidence>
<name>A0AAD7N9K8_9AGAR</name>